<dbReference type="Gene3D" id="3.40.50.10050">
    <property type="entry name" value="Translation initiation factor IF- 2, domain 3"/>
    <property type="match status" value="1"/>
</dbReference>
<feature type="region of interest" description="Disordered" evidence="9">
    <location>
        <begin position="109"/>
        <end position="432"/>
    </location>
</feature>
<evidence type="ECO:0000256" key="5">
    <source>
        <dbReference type="ARBA" id="ARBA00022741"/>
    </source>
</evidence>
<dbReference type="Pfam" id="PF03144">
    <property type="entry name" value="GTP_EFTU_D2"/>
    <property type="match status" value="1"/>
</dbReference>
<evidence type="ECO:0000313" key="11">
    <source>
        <dbReference type="EMBL" id="MPL69701.1"/>
    </source>
</evidence>
<dbReference type="Gene3D" id="2.40.30.10">
    <property type="entry name" value="Translation factors"/>
    <property type="match status" value="2"/>
</dbReference>
<evidence type="ECO:0000256" key="8">
    <source>
        <dbReference type="ARBA" id="ARBA00025162"/>
    </source>
</evidence>
<dbReference type="GO" id="GO:0003924">
    <property type="term" value="F:GTPase activity"/>
    <property type="evidence" value="ECO:0007669"/>
    <property type="project" value="InterPro"/>
</dbReference>
<dbReference type="NCBIfam" id="TIGR00231">
    <property type="entry name" value="small_GTP"/>
    <property type="match status" value="1"/>
</dbReference>
<dbReference type="SUPFAM" id="SSF52156">
    <property type="entry name" value="Initiation factor IF2/eIF5b, domain 3"/>
    <property type="match status" value="1"/>
</dbReference>
<keyword evidence="5" id="KW-0547">Nucleotide-binding</keyword>
<feature type="compositionally biased region" description="Low complexity" evidence="9">
    <location>
        <begin position="358"/>
        <end position="372"/>
    </location>
</feature>
<feature type="compositionally biased region" description="Basic and acidic residues" evidence="9">
    <location>
        <begin position="296"/>
        <end position="311"/>
    </location>
</feature>
<dbReference type="InterPro" id="IPR006847">
    <property type="entry name" value="IF2_N"/>
</dbReference>
<feature type="compositionally biased region" description="Basic and acidic residues" evidence="9">
    <location>
        <begin position="403"/>
        <end position="412"/>
    </location>
</feature>
<dbReference type="Pfam" id="PF04760">
    <property type="entry name" value="IF2_N"/>
    <property type="match status" value="1"/>
</dbReference>
<dbReference type="InterPro" id="IPR009000">
    <property type="entry name" value="Transl_B-barrel_sf"/>
</dbReference>
<sequence>MSEVSKSTRLGKAAQEFNVGMNTIVEFLHKKGIKIDNNANTKLTPEAYALLVKEYQSEKTVKEVSKKIELEYTQHKTISISDKRQAVEEEFEPEVTREELFIRNMPLEPEKVSKPQPVKEEKPVAPKKEAVHEPAPEVKTEPEPVVPAQPVVSETEKPEEKHVTETPPVEITRETTPVPPSEPVEAVHKPEAAVETPAEEILSEPADQQPGQLKVLGKMDLDSLHRPASRKSKDTRKKEKHPEAAQDVVEEKQAETPAAVSPTPAAEEPVAQPAAEVAEIPAVEEKPEVIETPPVVERESNFLKTEVRKLEGPTILGSMKLPEPRKPEPKKPVASSSDDSMKSKKKKRKRIKKAGEDTPGAETTTGSTPTPSGQGGGAPRGKPSRDRKGARRDIPKAELSPEDIQKQIKETLQRLSSGGKSKTSKHRREKRSIASQMMAEEAMKREEDLKTITVAEFVTANELANLMDVPVTQIISTCLSLGLFVSINQRLDAETIVVVADEFGYTVKFVGVEDVEAMSAVEEEDAPEDLLPRAPIVTVMGHVDHGKTSLLDYIRHTNVIAGEAGGITQHIGAYEVKLEGGKKITFLDTPGHEAFTAMRARGAKITDIVIIVIAADDTVMPQTVEAINHAQAAGVPIVFAINKIDKPNANAEKIREELSKRNILVEDWGGKYQSQEISAKKGLNVDLLLEKVLLEAEMLDLKANPSRLASGTILESSLDKGRGYVAKILVQTGTLKQGDLVMAGTTIGRVKAMYNERNLPIKEAGPSTPLLLLGLNAAPQAGDTFKVMTDEREAKNIVAKRQQLQREQGIRTQKHITLDEIGRRIAIGDFKELNIIVKGDVDGSVEALSDSLLKLSTQEVQVNIIHKSVGAITESDVLLASASNAVIVGFQVRPSLGARKLAEQEQIDIRTYSIIYTAINEIKAAIEGMLSPDIEEKIVCNIEVRETFKITKVGTVAGCMVLDGKIHRNTRIRIIRDGIVVYTGNLGSLKRFKDDVKEVSAGYECGLNIENFNDIKVRDIIEGYEEVEVKRKL</sequence>
<dbReference type="PROSITE" id="PS01176">
    <property type="entry name" value="IF2"/>
    <property type="match status" value="1"/>
</dbReference>
<keyword evidence="3" id="KW-0963">Cytoplasm</keyword>
<reference evidence="11" key="1">
    <citation type="submission" date="2019-08" db="EMBL/GenBank/DDBJ databases">
        <authorList>
            <person name="Kucharzyk K."/>
            <person name="Murdoch R.W."/>
            <person name="Higgins S."/>
            <person name="Loffler F."/>
        </authorList>
    </citation>
    <scope>NUCLEOTIDE SEQUENCE</scope>
</reference>
<dbReference type="SUPFAM" id="SSF50447">
    <property type="entry name" value="Translation proteins"/>
    <property type="match status" value="2"/>
</dbReference>
<dbReference type="Pfam" id="PF11987">
    <property type="entry name" value="IF-2"/>
    <property type="match status" value="1"/>
</dbReference>
<evidence type="ECO:0000256" key="6">
    <source>
        <dbReference type="ARBA" id="ARBA00022917"/>
    </source>
</evidence>
<keyword evidence="7" id="KW-0342">GTP-binding</keyword>
<dbReference type="CDD" id="cd03702">
    <property type="entry name" value="IF2_mtIF2_II"/>
    <property type="match status" value="1"/>
</dbReference>
<dbReference type="InterPro" id="IPR005225">
    <property type="entry name" value="Small_GTP-bd"/>
</dbReference>
<feature type="compositionally biased region" description="Low complexity" evidence="9">
    <location>
        <begin position="264"/>
        <end position="281"/>
    </location>
</feature>
<evidence type="ECO:0000256" key="4">
    <source>
        <dbReference type="ARBA" id="ARBA00022540"/>
    </source>
</evidence>
<dbReference type="EMBL" id="VSSQ01000048">
    <property type="protein sequence ID" value="MPL69701.1"/>
    <property type="molecule type" value="Genomic_DNA"/>
</dbReference>
<feature type="compositionally biased region" description="Basic and acidic residues" evidence="9">
    <location>
        <begin position="322"/>
        <end position="331"/>
    </location>
</feature>
<dbReference type="GO" id="GO:0005525">
    <property type="term" value="F:GTP binding"/>
    <property type="evidence" value="ECO:0007669"/>
    <property type="project" value="UniProtKB-KW"/>
</dbReference>
<dbReference type="PANTHER" id="PTHR43381:SF5">
    <property type="entry name" value="TR-TYPE G DOMAIN-CONTAINING PROTEIN"/>
    <property type="match status" value="1"/>
</dbReference>
<feature type="compositionally biased region" description="Basic and acidic residues" evidence="9">
    <location>
        <begin position="236"/>
        <end position="254"/>
    </location>
</feature>
<comment type="function">
    <text evidence="8">One of the essential components for the initiation of protein synthesis. Protects formylmethionyl-tRNA from spontaneous hydrolysis and promotes its binding to the 30S ribosomal subunits. Also involved in the hydrolysis of GTP during the formation of the 70S ribosomal complex.</text>
</comment>
<evidence type="ECO:0000256" key="3">
    <source>
        <dbReference type="ARBA" id="ARBA00022490"/>
    </source>
</evidence>
<dbReference type="GO" id="GO:0003743">
    <property type="term" value="F:translation initiation factor activity"/>
    <property type="evidence" value="ECO:0007669"/>
    <property type="project" value="UniProtKB-KW"/>
</dbReference>
<dbReference type="SUPFAM" id="SSF52540">
    <property type="entry name" value="P-loop containing nucleoside triphosphate hydrolases"/>
    <property type="match status" value="1"/>
</dbReference>
<evidence type="ECO:0000259" key="10">
    <source>
        <dbReference type="PROSITE" id="PS51722"/>
    </source>
</evidence>
<dbReference type="NCBIfam" id="TIGR00487">
    <property type="entry name" value="IF-2"/>
    <property type="match status" value="1"/>
</dbReference>
<dbReference type="Gene3D" id="3.40.50.300">
    <property type="entry name" value="P-loop containing nucleotide triphosphate hydrolases"/>
    <property type="match status" value="1"/>
</dbReference>
<name>A0A644TVK0_9ZZZZ</name>
<dbReference type="InterPro" id="IPR004161">
    <property type="entry name" value="EFTu-like_2"/>
</dbReference>
<feature type="compositionally biased region" description="Basic residues" evidence="9">
    <location>
        <begin position="343"/>
        <end position="352"/>
    </location>
</feature>
<evidence type="ECO:0000256" key="9">
    <source>
        <dbReference type="SAM" id="MobiDB-lite"/>
    </source>
</evidence>
<dbReference type="InterPro" id="IPR000795">
    <property type="entry name" value="T_Tr_GTP-bd_dom"/>
</dbReference>
<evidence type="ECO:0000256" key="1">
    <source>
        <dbReference type="ARBA" id="ARBA00004496"/>
    </source>
</evidence>
<keyword evidence="4" id="KW-0396">Initiation factor</keyword>
<feature type="compositionally biased region" description="Basic and acidic residues" evidence="9">
    <location>
        <begin position="154"/>
        <end position="164"/>
    </location>
</feature>
<dbReference type="InterPro" id="IPR015760">
    <property type="entry name" value="TIF_IF2"/>
</dbReference>
<dbReference type="InterPro" id="IPR036925">
    <property type="entry name" value="TIF_IF2_dom3_sf"/>
</dbReference>
<protein>
    <submittedName>
        <fullName evidence="11">Elongation factor 4</fullName>
    </submittedName>
</protein>
<dbReference type="FunFam" id="2.40.30.10:FF:000008">
    <property type="entry name" value="Translation initiation factor IF-2"/>
    <property type="match status" value="1"/>
</dbReference>
<dbReference type="FunFam" id="2.40.30.10:FF:000054">
    <property type="entry name" value="Translation initiation factor IF-2"/>
    <property type="match status" value="1"/>
</dbReference>
<keyword evidence="11" id="KW-0251">Elongation factor</keyword>
<evidence type="ECO:0000256" key="7">
    <source>
        <dbReference type="ARBA" id="ARBA00023134"/>
    </source>
</evidence>
<comment type="similarity">
    <text evidence="2">Belongs to the TRAFAC class translation factor GTPase superfamily. Classic translation factor GTPase family. IF-2 subfamily.</text>
</comment>
<keyword evidence="6" id="KW-0648">Protein biosynthesis</keyword>
<comment type="caution">
    <text evidence="11">The sequence shown here is derived from an EMBL/GenBank/DDBJ whole genome shotgun (WGS) entry which is preliminary data.</text>
</comment>
<dbReference type="Pfam" id="PF22042">
    <property type="entry name" value="EF-G_D2"/>
    <property type="match status" value="1"/>
</dbReference>
<dbReference type="PROSITE" id="PS51722">
    <property type="entry name" value="G_TR_2"/>
    <property type="match status" value="1"/>
</dbReference>
<proteinExistence type="inferred from homology"/>
<feature type="compositionally biased region" description="Basic and acidic residues" evidence="9">
    <location>
        <begin position="383"/>
        <end position="396"/>
    </location>
</feature>
<accession>A0A644TVK0</accession>
<dbReference type="InterPro" id="IPR000178">
    <property type="entry name" value="TF_IF2_bacterial-like"/>
</dbReference>
<dbReference type="HAMAP" id="MF_00100_B">
    <property type="entry name" value="IF_2_B"/>
    <property type="match status" value="1"/>
</dbReference>
<feature type="compositionally biased region" description="Basic and acidic residues" evidence="9">
    <location>
        <begin position="109"/>
        <end position="142"/>
    </location>
</feature>
<dbReference type="InterPro" id="IPR044145">
    <property type="entry name" value="IF2_II"/>
</dbReference>
<dbReference type="InterPro" id="IPR027417">
    <property type="entry name" value="P-loop_NTPase"/>
</dbReference>
<feature type="domain" description="Tr-type G" evidence="10">
    <location>
        <begin position="532"/>
        <end position="702"/>
    </location>
</feature>
<dbReference type="GO" id="GO:0005737">
    <property type="term" value="C:cytoplasm"/>
    <property type="evidence" value="ECO:0007669"/>
    <property type="project" value="UniProtKB-SubCell"/>
</dbReference>
<dbReference type="InterPro" id="IPR023115">
    <property type="entry name" value="TIF_IF2_dom3"/>
</dbReference>
<dbReference type="InterPro" id="IPR053905">
    <property type="entry name" value="EF-G-like_DII"/>
</dbReference>
<dbReference type="FunFam" id="3.40.50.10050:FF:000001">
    <property type="entry name" value="Translation initiation factor IF-2"/>
    <property type="match status" value="1"/>
</dbReference>
<dbReference type="GO" id="GO:0003746">
    <property type="term" value="F:translation elongation factor activity"/>
    <property type="evidence" value="ECO:0007669"/>
    <property type="project" value="UniProtKB-KW"/>
</dbReference>
<dbReference type="CDD" id="cd03692">
    <property type="entry name" value="mtIF2_IVc"/>
    <property type="match status" value="1"/>
</dbReference>
<organism evidence="11">
    <name type="scientific">bioreactor metagenome</name>
    <dbReference type="NCBI Taxonomy" id="1076179"/>
    <lineage>
        <taxon>unclassified sequences</taxon>
        <taxon>metagenomes</taxon>
        <taxon>ecological metagenomes</taxon>
    </lineage>
</organism>
<dbReference type="FunFam" id="3.40.50.300:FF:000019">
    <property type="entry name" value="Translation initiation factor IF-2"/>
    <property type="match status" value="1"/>
</dbReference>
<gene>
    <name evidence="11" type="primary">lepA_11</name>
    <name evidence="11" type="ORF">SDC9_15449</name>
</gene>
<dbReference type="Pfam" id="PF00009">
    <property type="entry name" value="GTP_EFTU"/>
    <property type="match status" value="1"/>
</dbReference>
<dbReference type="CDD" id="cd01887">
    <property type="entry name" value="IF2_eIF5B"/>
    <property type="match status" value="1"/>
</dbReference>
<evidence type="ECO:0000256" key="2">
    <source>
        <dbReference type="ARBA" id="ARBA00007733"/>
    </source>
</evidence>
<comment type="subcellular location">
    <subcellularLocation>
        <location evidence="1">Cytoplasm</location>
    </subcellularLocation>
</comment>
<dbReference type="PANTHER" id="PTHR43381">
    <property type="entry name" value="TRANSLATION INITIATION FACTOR IF-2-RELATED"/>
    <property type="match status" value="1"/>
</dbReference>
<dbReference type="AlphaFoldDB" id="A0A644TVK0"/>